<proteinExistence type="predicted"/>
<keyword evidence="2" id="KW-1185">Reference proteome</keyword>
<evidence type="ECO:0000313" key="1">
    <source>
        <dbReference type="EMBL" id="GAA4127540.1"/>
    </source>
</evidence>
<organism evidence="1 2">
    <name type="scientific">Flavobacterium chungbukense</name>
    <dbReference type="NCBI Taxonomy" id="877464"/>
    <lineage>
        <taxon>Bacteria</taxon>
        <taxon>Pseudomonadati</taxon>
        <taxon>Bacteroidota</taxon>
        <taxon>Flavobacteriia</taxon>
        <taxon>Flavobacteriales</taxon>
        <taxon>Flavobacteriaceae</taxon>
        <taxon>Flavobacterium</taxon>
    </lineage>
</organism>
<protein>
    <submittedName>
        <fullName evidence="1">Uncharacterized protein</fullName>
    </submittedName>
</protein>
<dbReference type="Pfam" id="PF19666">
    <property type="entry name" value="DUF6169"/>
    <property type="match status" value="1"/>
</dbReference>
<gene>
    <name evidence="1" type="ORF">GCM10022250_15380</name>
</gene>
<dbReference type="EMBL" id="BAABAO010000005">
    <property type="protein sequence ID" value="GAA4127540.1"/>
    <property type="molecule type" value="Genomic_DNA"/>
</dbReference>
<name>A0ABP7XXL7_9FLAO</name>
<sequence length="168" mass="19930">MLKRYNYTFNADSGYYSFFTIREIEYRVAFYEDFTLESCISDDKKLGNIYQITIDKIGTKPAFYDRKVSETIKNIIISFFESIEDALIYICDDNDKKAFQRFSAFDRWYNNSSMTGHITKLNNIIEFDSDNEKIKLYTSLMFHKDNRNIENIKIAFNNIRNALDGEKP</sequence>
<comment type="caution">
    <text evidence="1">The sequence shown here is derived from an EMBL/GenBank/DDBJ whole genome shotgun (WGS) entry which is preliminary data.</text>
</comment>
<dbReference type="InterPro" id="IPR046167">
    <property type="entry name" value="DUF6169"/>
</dbReference>
<evidence type="ECO:0000313" key="2">
    <source>
        <dbReference type="Proteomes" id="UP001501333"/>
    </source>
</evidence>
<reference evidence="2" key="1">
    <citation type="journal article" date="2019" name="Int. J. Syst. Evol. Microbiol.">
        <title>The Global Catalogue of Microorganisms (GCM) 10K type strain sequencing project: providing services to taxonomists for standard genome sequencing and annotation.</title>
        <authorList>
            <consortium name="The Broad Institute Genomics Platform"/>
            <consortium name="The Broad Institute Genome Sequencing Center for Infectious Disease"/>
            <person name="Wu L."/>
            <person name="Ma J."/>
        </authorList>
    </citation>
    <scope>NUCLEOTIDE SEQUENCE [LARGE SCALE GENOMIC DNA]</scope>
    <source>
        <strain evidence="2">JCM 17386</strain>
    </source>
</reference>
<accession>A0ABP7XXL7</accession>
<dbReference type="RefSeq" id="WP_229353312.1">
    <property type="nucleotide sequence ID" value="NZ_BAABAO010000005.1"/>
</dbReference>
<dbReference type="Proteomes" id="UP001501333">
    <property type="component" value="Unassembled WGS sequence"/>
</dbReference>